<organism evidence="1">
    <name type="scientific">CrAss-like virus sp. ctcfK29</name>
    <dbReference type="NCBI Taxonomy" id="2826827"/>
    <lineage>
        <taxon>Viruses</taxon>
        <taxon>Duplodnaviria</taxon>
        <taxon>Heunggongvirae</taxon>
        <taxon>Uroviricota</taxon>
        <taxon>Caudoviricetes</taxon>
        <taxon>Crassvirales</taxon>
    </lineage>
</organism>
<evidence type="ECO:0000313" key="1">
    <source>
        <dbReference type="EMBL" id="DAD82341.1"/>
    </source>
</evidence>
<name>A0A8S5MJ26_9CAUD</name>
<proteinExistence type="predicted"/>
<sequence>MNLLSSLYSFSFYVKGYITFRLKLLPHIFNINISI</sequence>
<protein>
    <submittedName>
        <fullName evidence="1">Uncharacterized protein</fullName>
    </submittedName>
</protein>
<accession>A0A8S5MJ26</accession>
<reference evidence="1" key="1">
    <citation type="journal article" date="2021" name="Proc. Natl. Acad. Sci. U.S.A.">
        <title>A Catalog of Tens of Thousands of Viruses from Human Metagenomes Reveals Hidden Associations with Chronic Diseases.</title>
        <authorList>
            <person name="Tisza M.J."/>
            <person name="Buck C.B."/>
        </authorList>
    </citation>
    <scope>NUCLEOTIDE SEQUENCE</scope>
    <source>
        <strain evidence="1">CtcfK29</strain>
    </source>
</reference>
<dbReference type="EMBL" id="BK014916">
    <property type="protein sequence ID" value="DAD82341.1"/>
    <property type="molecule type" value="Genomic_DNA"/>
</dbReference>